<proteinExistence type="predicted"/>
<dbReference type="GO" id="GO:0005886">
    <property type="term" value="C:plasma membrane"/>
    <property type="evidence" value="ECO:0007669"/>
    <property type="project" value="UniProtKB-SubCell"/>
</dbReference>
<evidence type="ECO:0000256" key="7">
    <source>
        <dbReference type="ARBA" id="ARBA00022692"/>
    </source>
</evidence>
<keyword evidence="4" id="KW-1003">Cell membrane</keyword>
<dbReference type="Pfam" id="PF02743">
    <property type="entry name" value="dCache_1"/>
    <property type="match status" value="1"/>
</dbReference>
<protein>
    <recommendedName>
        <fullName evidence="3">histidine kinase</fullName>
        <ecNumber evidence="3">2.7.13.3</ecNumber>
    </recommendedName>
</protein>
<dbReference type="InterPro" id="IPR003661">
    <property type="entry name" value="HisK_dim/P_dom"/>
</dbReference>
<dbReference type="Gene3D" id="3.30.450.20">
    <property type="entry name" value="PAS domain"/>
    <property type="match status" value="2"/>
</dbReference>
<evidence type="ECO:0000256" key="15">
    <source>
        <dbReference type="SAM" id="Phobius"/>
    </source>
</evidence>
<dbReference type="InterPro" id="IPR035965">
    <property type="entry name" value="PAS-like_dom_sf"/>
</dbReference>
<evidence type="ECO:0000259" key="18">
    <source>
        <dbReference type="PROSITE" id="PS50885"/>
    </source>
</evidence>
<dbReference type="SUPFAM" id="SSF55785">
    <property type="entry name" value="PYP-like sensor domain (PAS domain)"/>
    <property type="match status" value="1"/>
</dbReference>
<dbReference type="Pfam" id="PF00512">
    <property type="entry name" value="HisKA"/>
    <property type="match status" value="1"/>
</dbReference>
<dbReference type="Gene3D" id="1.10.287.130">
    <property type="match status" value="1"/>
</dbReference>
<gene>
    <name evidence="19" type="primary">kinB</name>
    <name evidence="19" type="ORF">NCTC12112_02810</name>
</gene>
<keyword evidence="8" id="KW-0547">Nucleotide-binding</keyword>
<dbReference type="EMBL" id="LS483487">
    <property type="protein sequence ID" value="SQJ13112.1"/>
    <property type="molecule type" value="Genomic_DNA"/>
</dbReference>
<dbReference type="PROSITE" id="PS50109">
    <property type="entry name" value="HIS_KIN"/>
    <property type="match status" value="1"/>
</dbReference>
<accession>A0AAX2JF24</accession>
<feature type="domain" description="Histidine kinase" evidence="16">
    <location>
        <begin position="563"/>
        <end position="777"/>
    </location>
</feature>
<evidence type="ECO:0000256" key="6">
    <source>
        <dbReference type="ARBA" id="ARBA00022679"/>
    </source>
</evidence>
<dbReference type="EC" id="2.7.13.3" evidence="3"/>
<dbReference type="CDD" id="cd12912">
    <property type="entry name" value="PDC2_MCP_like"/>
    <property type="match status" value="1"/>
</dbReference>
<dbReference type="InterPro" id="IPR004358">
    <property type="entry name" value="Sig_transdc_His_kin-like_C"/>
</dbReference>
<evidence type="ECO:0000259" key="16">
    <source>
        <dbReference type="PROSITE" id="PS50109"/>
    </source>
</evidence>
<evidence type="ECO:0000256" key="4">
    <source>
        <dbReference type="ARBA" id="ARBA00022475"/>
    </source>
</evidence>
<reference evidence="19 20" key="1">
    <citation type="submission" date="2018-06" db="EMBL/GenBank/DDBJ databases">
        <authorList>
            <consortium name="Pathogen Informatics"/>
            <person name="Doyle S."/>
        </authorList>
    </citation>
    <scope>NUCLEOTIDE SEQUENCE [LARGE SCALE GENOMIC DNA]</scope>
    <source>
        <strain evidence="19 20">NCTC12112</strain>
    </source>
</reference>
<dbReference type="CDD" id="cd00082">
    <property type="entry name" value="HisKA"/>
    <property type="match status" value="1"/>
</dbReference>
<dbReference type="GO" id="GO:0000155">
    <property type="term" value="F:phosphorelay sensor kinase activity"/>
    <property type="evidence" value="ECO:0007669"/>
    <property type="project" value="InterPro"/>
</dbReference>
<dbReference type="SMART" id="SM00387">
    <property type="entry name" value="HATPase_c"/>
    <property type="match status" value="1"/>
</dbReference>
<feature type="transmembrane region" description="Helical" evidence="15">
    <location>
        <begin position="353"/>
        <end position="372"/>
    </location>
</feature>
<evidence type="ECO:0000256" key="11">
    <source>
        <dbReference type="ARBA" id="ARBA00022989"/>
    </source>
</evidence>
<dbReference type="InterPro" id="IPR033479">
    <property type="entry name" value="dCache_1"/>
</dbReference>
<feature type="domain" description="HAMP" evidence="18">
    <location>
        <begin position="373"/>
        <end position="425"/>
    </location>
</feature>
<dbReference type="InterPro" id="IPR003594">
    <property type="entry name" value="HATPase_dom"/>
</dbReference>
<dbReference type="SMART" id="SM00091">
    <property type="entry name" value="PAS"/>
    <property type="match status" value="1"/>
</dbReference>
<dbReference type="AlphaFoldDB" id="A0AAX2JF24"/>
<dbReference type="Gene3D" id="3.30.565.10">
    <property type="entry name" value="Histidine kinase-like ATPase, C-terminal domain"/>
    <property type="match status" value="1"/>
</dbReference>
<evidence type="ECO:0000256" key="2">
    <source>
        <dbReference type="ARBA" id="ARBA00004651"/>
    </source>
</evidence>
<keyword evidence="13 15" id="KW-0472">Membrane</keyword>
<dbReference type="SUPFAM" id="SSF55874">
    <property type="entry name" value="ATPase domain of HSP90 chaperone/DNA topoisomerase II/histidine kinase"/>
    <property type="match status" value="1"/>
</dbReference>
<dbReference type="InterPro" id="IPR029151">
    <property type="entry name" value="Sensor-like_sf"/>
</dbReference>
<dbReference type="InterPro" id="IPR003660">
    <property type="entry name" value="HAMP_dom"/>
</dbReference>
<keyword evidence="11 15" id="KW-1133">Transmembrane helix</keyword>
<dbReference type="InterPro" id="IPR000014">
    <property type="entry name" value="PAS"/>
</dbReference>
<keyword evidence="9" id="KW-0418">Kinase</keyword>
<dbReference type="Proteomes" id="UP000249008">
    <property type="component" value="Chromosome 1"/>
</dbReference>
<evidence type="ECO:0000256" key="10">
    <source>
        <dbReference type="ARBA" id="ARBA00022840"/>
    </source>
</evidence>
<evidence type="ECO:0000256" key="3">
    <source>
        <dbReference type="ARBA" id="ARBA00012438"/>
    </source>
</evidence>
<keyword evidence="6 19" id="KW-0808">Transferase</keyword>
<keyword evidence="5" id="KW-0597">Phosphoprotein</keyword>
<dbReference type="KEGG" id="ful:C4N20_04615"/>
<name>A0AAX2JF24_9FUSO</name>
<dbReference type="SUPFAM" id="SSF47384">
    <property type="entry name" value="Homodimeric domain of signal transducing histidine kinase"/>
    <property type="match status" value="1"/>
</dbReference>
<dbReference type="Pfam" id="PF08448">
    <property type="entry name" value="PAS_4"/>
    <property type="match status" value="1"/>
</dbReference>
<dbReference type="PROSITE" id="PS50885">
    <property type="entry name" value="HAMP"/>
    <property type="match status" value="1"/>
</dbReference>
<keyword evidence="10" id="KW-0067">ATP-binding</keyword>
<comment type="subcellular location">
    <subcellularLocation>
        <location evidence="2">Cell membrane</location>
        <topology evidence="2">Multi-pass membrane protein</topology>
    </subcellularLocation>
</comment>
<evidence type="ECO:0000256" key="8">
    <source>
        <dbReference type="ARBA" id="ARBA00022741"/>
    </source>
</evidence>
<dbReference type="SUPFAM" id="SSF158472">
    <property type="entry name" value="HAMP domain-like"/>
    <property type="match status" value="1"/>
</dbReference>
<dbReference type="InterPro" id="IPR036097">
    <property type="entry name" value="HisK_dim/P_sf"/>
</dbReference>
<dbReference type="Pfam" id="PF02518">
    <property type="entry name" value="HATPase_c"/>
    <property type="match status" value="1"/>
</dbReference>
<dbReference type="InterPro" id="IPR036890">
    <property type="entry name" value="HATPase_C_sf"/>
</dbReference>
<comment type="catalytic activity">
    <reaction evidence="1">
        <text>ATP + protein L-histidine = ADP + protein N-phospho-L-histidine.</text>
        <dbReference type="EC" id="2.7.13.3"/>
    </reaction>
</comment>
<evidence type="ECO:0000259" key="17">
    <source>
        <dbReference type="PROSITE" id="PS50112"/>
    </source>
</evidence>
<evidence type="ECO:0000256" key="12">
    <source>
        <dbReference type="ARBA" id="ARBA00023012"/>
    </source>
</evidence>
<keyword evidence="12" id="KW-0902">Two-component regulatory system</keyword>
<dbReference type="PROSITE" id="PS50112">
    <property type="entry name" value="PAS"/>
    <property type="match status" value="1"/>
</dbReference>
<evidence type="ECO:0000256" key="9">
    <source>
        <dbReference type="ARBA" id="ARBA00022777"/>
    </source>
</evidence>
<dbReference type="SUPFAM" id="SSF103190">
    <property type="entry name" value="Sensory domain-like"/>
    <property type="match status" value="1"/>
</dbReference>
<dbReference type="PANTHER" id="PTHR43065:SF46">
    <property type="entry name" value="C4-DICARBOXYLATE TRANSPORT SENSOR PROTEIN DCTB"/>
    <property type="match status" value="1"/>
</dbReference>
<dbReference type="PANTHER" id="PTHR43065">
    <property type="entry name" value="SENSOR HISTIDINE KINASE"/>
    <property type="match status" value="1"/>
</dbReference>
<feature type="domain" description="PAS" evidence="17">
    <location>
        <begin position="430"/>
        <end position="500"/>
    </location>
</feature>
<dbReference type="SMART" id="SM00388">
    <property type="entry name" value="HisKA"/>
    <property type="match status" value="1"/>
</dbReference>
<evidence type="ECO:0000313" key="20">
    <source>
        <dbReference type="Proteomes" id="UP000249008"/>
    </source>
</evidence>
<evidence type="ECO:0000313" key="19">
    <source>
        <dbReference type="EMBL" id="SQJ13112.1"/>
    </source>
</evidence>
<dbReference type="InterPro" id="IPR005467">
    <property type="entry name" value="His_kinase_dom"/>
</dbReference>
<organism evidence="19 20">
    <name type="scientific">Fusobacterium ulcerans</name>
    <dbReference type="NCBI Taxonomy" id="861"/>
    <lineage>
        <taxon>Bacteria</taxon>
        <taxon>Fusobacteriati</taxon>
        <taxon>Fusobacteriota</taxon>
        <taxon>Fusobacteriia</taxon>
        <taxon>Fusobacteriales</taxon>
        <taxon>Fusobacteriaceae</taxon>
        <taxon>Fusobacterium</taxon>
    </lineage>
</organism>
<dbReference type="CDD" id="cd06225">
    <property type="entry name" value="HAMP"/>
    <property type="match status" value="1"/>
</dbReference>
<dbReference type="GO" id="GO:0005524">
    <property type="term" value="F:ATP binding"/>
    <property type="evidence" value="ECO:0007669"/>
    <property type="project" value="UniProtKB-KW"/>
</dbReference>
<feature type="coiled-coil region" evidence="14">
    <location>
        <begin position="34"/>
        <end position="61"/>
    </location>
</feature>
<keyword evidence="14" id="KW-0175">Coiled coil</keyword>
<dbReference type="RefSeq" id="WP_005980405.1">
    <property type="nucleotide sequence ID" value="NZ_CABKNW010000005.1"/>
</dbReference>
<evidence type="ECO:0000256" key="14">
    <source>
        <dbReference type="SAM" id="Coils"/>
    </source>
</evidence>
<dbReference type="PRINTS" id="PR00344">
    <property type="entry name" value="BCTRLSENSOR"/>
</dbReference>
<sequence>MKKLKRRSFVSQMLFLFILFHLISVILFSYFLFQQDRKQSNENLEDTLNEIAREKSQLISLVIERIENEAENLARWTENYLEDEEITKLSDEYYTSERGVLVRKDKNRLEKGSSVFLPKNQKIDEKMISMIMQSEKLDVQFRQAAKNIPYISWQAIPMLNGFLRVYPYSEMNMYSSEHMQLNDPFYIEALKQSSSKKSIWSEPYLDFMGTGWCITCTHPIYVNDEVIGFTSIDVNFETIQKDFMEDFRLGKSGISFLLYNSGEIIYHPGVPLSSKTKGDLARINIIKDTNLSPEYKKALEKVVRDKSGVVRYKDGSTENVIVYSSIEGLPWKIAVEVDQNEFASIKIFTWKSLLYLVGLSIILLFFFTYFLLKNYSKPVLSLVGRARKISEGNYEINASDFYYDEINELSMAFDSMSLSIKAYIDELIQKNTEIKTIFNSIGGLLMIVDSECRIILLNEKGLQLIGKSLTEVVGKKCYDVIAAQSCICPECKLKKVMEEGREDISIIPIKDKIFEISYYPINGKEKNSREVVVYSYDITERIIIEKELSQKEKMAGIGQLSSAIAHELKTPIAVIKGSVYLLRNYMKNIENKKIENQLNIINETLSEAEEIIMNLLDYSRISKLEEREIDIEKLIEQIIFISRKESSRINVKIERNFSHSPFIYKGKVEPIKQVFLNIFTNALTALKNGGNLLIEGKNIMRNRKKYIVVSIIDDGPGIDDKIKATIFDPFVTTSSDSLNTGLGLWITKKILENMNGDIEISSIKGSGTAVHIFLPVN</sequence>
<dbReference type="CDD" id="cd00130">
    <property type="entry name" value="PAS"/>
    <property type="match status" value="1"/>
</dbReference>
<dbReference type="Gene3D" id="6.10.340.10">
    <property type="match status" value="1"/>
</dbReference>
<dbReference type="InterPro" id="IPR013656">
    <property type="entry name" value="PAS_4"/>
</dbReference>
<evidence type="ECO:0000256" key="1">
    <source>
        <dbReference type="ARBA" id="ARBA00000085"/>
    </source>
</evidence>
<evidence type="ECO:0000256" key="5">
    <source>
        <dbReference type="ARBA" id="ARBA00022553"/>
    </source>
</evidence>
<evidence type="ECO:0000256" key="13">
    <source>
        <dbReference type="ARBA" id="ARBA00023136"/>
    </source>
</evidence>
<keyword evidence="7 15" id="KW-0812">Transmembrane</keyword>
<feature type="transmembrane region" description="Helical" evidence="15">
    <location>
        <begin position="12"/>
        <end position="33"/>
    </location>
</feature>
<dbReference type="GeneID" id="78454081"/>